<dbReference type="AlphaFoldDB" id="A0A8J8TS62"/>
<dbReference type="EMBL" id="PHNJ01000004">
    <property type="protein sequence ID" value="TYL38680.1"/>
    <property type="molecule type" value="Genomic_DNA"/>
</dbReference>
<keyword evidence="1" id="KW-0472">Membrane</keyword>
<feature type="transmembrane region" description="Helical" evidence="1">
    <location>
        <begin position="36"/>
        <end position="55"/>
    </location>
</feature>
<name>A0A8J8TS62_9EURY</name>
<keyword evidence="3" id="KW-1185">Reference proteome</keyword>
<keyword evidence="1" id="KW-0812">Transmembrane</keyword>
<proteinExistence type="predicted"/>
<evidence type="ECO:0000313" key="2">
    <source>
        <dbReference type="EMBL" id="TYL38680.1"/>
    </source>
</evidence>
<reference evidence="2" key="1">
    <citation type="submission" date="2017-11" db="EMBL/GenBank/DDBJ databases">
        <authorList>
            <person name="Kajale S.C."/>
            <person name="Sharma A."/>
        </authorList>
    </citation>
    <scope>NUCLEOTIDE SEQUENCE</scope>
    <source>
        <strain evidence="2">LS1_42</strain>
    </source>
</reference>
<feature type="transmembrane region" description="Helical" evidence="1">
    <location>
        <begin position="7"/>
        <end position="30"/>
    </location>
</feature>
<dbReference type="Proteomes" id="UP000766904">
    <property type="component" value="Unassembled WGS sequence"/>
</dbReference>
<comment type="caution">
    <text evidence="2">The sequence shown here is derived from an EMBL/GenBank/DDBJ whole genome shotgun (WGS) entry which is preliminary data.</text>
</comment>
<dbReference type="InterPro" id="IPR058328">
    <property type="entry name" value="DUF8015"/>
</dbReference>
<sequence length="71" mass="7230">MTGYYDIVLGLIPVALVGITAALMIVGLSLTTAVPIGAFAAMTIIGHAMFVNTPADVTDDAKSARPPLNAD</sequence>
<dbReference type="Pfam" id="PF26047">
    <property type="entry name" value="DUF8015"/>
    <property type="match status" value="1"/>
</dbReference>
<keyword evidence="1" id="KW-1133">Transmembrane helix</keyword>
<accession>A0A8J8TS62</accession>
<dbReference type="RefSeq" id="WP_148857640.1">
    <property type="nucleotide sequence ID" value="NZ_PHNJ01000004.1"/>
</dbReference>
<dbReference type="OrthoDB" id="299397at2157"/>
<gene>
    <name evidence="2" type="ORF">CV102_09180</name>
</gene>
<evidence type="ECO:0000313" key="3">
    <source>
        <dbReference type="Proteomes" id="UP000766904"/>
    </source>
</evidence>
<protein>
    <submittedName>
        <fullName evidence="2">Uncharacterized protein</fullName>
    </submittedName>
</protein>
<evidence type="ECO:0000256" key="1">
    <source>
        <dbReference type="SAM" id="Phobius"/>
    </source>
</evidence>
<organism evidence="2 3">
    <name type="scientific">Natronococcus pandeyae</name>
    <dbReference type="NCBI Taxonomy" id="2055836"/>
    <lineage>
        <taxon>Archaea</taxon>
        <taxon>Methanobacteriati</taxon>
        <taxon>Methanobacteriota</taxon>
        <taxon>Stenosarchaea group</taxon>
        <taxon>Halobacteria</taxon>
        <taxon>Halobacteriales</taxon>
        <taxon>Natrialbaceae</taxon>
        <taxon>Natronococcus</taxon>
    </lineage>
</organism>